<dbReference type="InterPro" id="IPR057984">
    <property type="entry name" value="PATROL1_C"/>
</dbReference>
<evidence type="ECO:0000256" key="1">
    <source>
        <dbReference type="SAM" id="MobiDB-lite"/>
    </source>
</evidence>
<evidence type="ECO:0000313" key="4">
    <source>
        <dbReference type="EMBL" id="KAK9683761.1"/>
    </source>
</evidence>
<dbReference type="PANTHER" id="PTHR31280">
    <property type="entry name" value="PROTEIN UNC-13 HOMOLOG"/>
    <property type="match status" value="1"/>
</dbReference>
<feature type="compositionally biased region" description="Low complexity" evidence="1">
    <location>
        <begin position="150"/>
        <end position="159"/>
    </location>
</feature>
<dbReference type="InterPro" id="IPR014772">
    <property type="entry name" value="Munc13_dom-2"/>
</dbReference>
<feature type="region of interest" description="Disordered" evidence="1">
    <location>
        <begin position="117"/>
        <end position="162"/>
    </location>
</feature>
<comment type="caution">
    <text evidence="4">The sequence shown here is derived from an EMBL/GenBank/DDBJ whole genome shotgun (WGS) entry which is preliminary data.</text>
</comment>
<feature type="region of interest" description="Disordered" evidence="1">
    <location>
        <begin position="74"/>
        <end position="105"/>
    </location>
</feature>
<dbReference type="PANTHER" id="PTHR31280:SF4">
    <property type="entry name" value="ELONGATION FACTOR TS (DUF810)"/>
    <property type="match status" value="1"/>
</dbReference>
<dbReference type="PROSITE" id="PS51259">
    <property type="entry name" value="MHD2"/>
    <property type="match status" value="1"/>
</dbReference>
<dbReference type="InterPro" id="IPR008528">
    <property type="entry name" value="unc-13_homologue"/>
</dbReference>
<feature type="compositionally biased region" description="Pro residues" evidence="1">
    <location>
        <begin position="21"/>
        <end position="42"/>
    </location>
</feature>
<dbReference type="EMBL" id="JBDFQZ010000010">
    <property type="protein sequence ID" value="KAK9683762.1"/>
    <property type="molecule type" value="Genomic_DNA"/>
</dbReference>
<keyword evidence="5" id="KW-1185">Reference proteome</keyword>
<gene>
    <name evidence="4" type="ORF">RND81_10G163000</name>
</gene>
<feature type="domain" description="MHD2" evidence="3">
    <location>
        <begin position="837"/>
        <end position="947"/>
    </location>
</feature>
<proteinExistence type="predicted"/>
<evidence type="ECO:0000259" key="2">
    <source>
        <dbReference type="PROSITE" id="PS51258"/>
    </source>
</evidence>
<accession>A0AAW1I2Q9</accession>
<dbReference type="Pfam" id="PF25761">
    <property type="entry name" value="TPR_PATROL1"/>
    <property type="match status" value="1"/>
</dbReference>
<dbReference type="AlphaFoldDB" id="A0AAW1I2Q9"/>
<dbReference type="Proteomes" id="UP001443914">
    <property type="component" value="Unassembled WGS sequence"/>
</dbReference>
<feature type="compositionally biased region" description="Low complexity" evidence="1">
    <location>
        <begin position="117"/>
        <end position="128"/>
    </location>
</feature>
<dbReference type="InterPro" id="IPR014770">
    <property type="entry name" value="Munc13_1"/>
</dbReference>
<reference evidence="4 5" key="1">
    <citation type="submission" date="2024-03" db="EMBL/GenBank/DDBJ databases">
        <title>WGS assembly of Saponaria officinalis var. Norfolk2.</title>
        <authorList>
            <person name="Jenkins J."/>
            <person name="Shu S."/>
            <person name="Grimwood J."/>
            <person name="Barry K."/>
            <person name="Goodstein D."/>
            <person name="Schmutz J."/>
            <person name="Leebens-Mack J."/>
            <person name="Osbourn A."/>
        </authorList>
    </citation>
    <scope>NUCLEOTIDE SEQUENCE [LARGE SCALE GENOMIC DNA]</scope>
    <source>
        <strain evidence="5">cv. Norfolk2</strain>
        <strain evidence="4">JIC</strain>
        <tissue evidence="4">Leaf</tissue>
    </source>
</reference>
<name>A0AAW1I2Q9_SAPOF</name>
<evidence type="ECO:0000259" key="3">
    <source>
        <dbReference type="PROSITE" id="PS51259"/>
    </source>
</evidence>
<protein>
    <submittedName>
        <fullName evidence="4">Uncharacterized protein</fullName>
    </submittedName>
</protein>
<sequence length="1006" mass="110899">MSYLFRDKSAAISASFRRETTPPPPHQPPPPPSLPPSSPLPSPFSADLTTALSPSDLRITSYEIFVAACRTSSGKTLTPTTTSTAPSTTTANLQRSSSSTLTATAASRMKKALGLRSSASSLVLRRSSNGGGGGDGHGSPTCENSGGSNGSHSRSSSSSKALTVGELMRVQMRVSETVDSRIRRAFLRIAASQLGKRIDNLVLPLELLQQLKSSDFEDQKEYDAWQKRNLRVLEAGLISHPYQPIGKADASAQRLQKLIRGSLERPFETGKNNESMQVLRTAVVALSCRAADGLSDSCHWADGLPLNLSLYEMLLEACFDINDESSIIDEIDELMDLFKKTWPILGINQMLHNLCFTWVLFNRFVATGQVENELLSAVDGQLEEVAKDAKTMKDSAYSKFLSATLTSILGWVEKRLLAYHDTFDSVNISTMPNIVSVGISAAKILVEDISHEYRRKRKGEVDVARSRIDTYIRSSLRTAFAQRMEKADSSRRASRNQPNPLPVLAILAKDVGELAVHEKKVFSPILKRWHPLAAGVAVATLHACYGNELKQFISGIGELTPDAVQILRAADKLEQDLVQTAVEDSVDSEDGGKAVIREMPPFEAEAAIANLVKVWIKTRLDRIKEGVDRSLQQEVWNPQATEGGLAQSASEVLRTIDETLDAFFQLPITMHPALLPDLVAGLDRCLQYYVSKAKSGCGSRSTYLPTMPALTRCPLGSKMGVFKKKDKSLNSLRKSSQVAVNGEAAFGVPQLCLRINTLQKVRSELEVIEKRIITHLRNCESAREEHFSNNTGKTFELTPGACVEGIQQLSEAVAYKLVFHDLSPVLWDGLYVGDAASSRIEPFLQELEQNLLTISDTVSERIRTRVITDFMKASCDGFLLVLFAGGPSRAFSVQDSQIIEDDFKALRDLFWANGDGLPSDLINKYSSTAREVLPLFRTDTESLIDRFRRLTFETYGSSAKSRFPLPPTSGHWNPTEPNTLLRVLCYRNDTVASKFLKKTYNLPKKL</sequence>
<feature type="region of interest" description="Disordered" evidence="1">
    <location>
        <begin position="1"/>
        <end position="44"/>
    </location>
</feature>
<dbReference type="PROSITE" id="PS51258">
    <property type="entry name" value="MHD1"/>
    <property type="match status" value="1"/>
</dbReference>
<feature type="domain" description="MHD1" evidence="2">
    <location>
        <begin position="564"/>
        <end position="707"/>
    </location>
</feature>
<organism evidence="4 5">
    <name type="scientific">Saponaria officinalis</name>
    <name type="common">Common soapwort</name>
    <name type="synonym">Lychnis saponaria</name>
    <dbReference type="NCBI Taxonomy" id="3572"/>
    <lineage>
        <taxon>Eukaryota</taxon>
        <taxon>Viridiplantae</taxon>
        <taxon>Streptophyta</taxon>
        <taxon>Embryophyta</taxon>
        <taxon>Tracheophyta</taxon>
        <taxon>Spermatophyta</taxon>
        <taxon>Magnoliopsida</taxon>
        <taxon>eudicotyledons</taxon>
        <taxon>Gunneridae</taxon>
        <taxon>Pentapetalae</taxon>
        <taxon>Caryophyllales</taxon>
        <taxon>Caryophyllaceae</taxon>
        <taxon>Caryophylleae</taxon>
        <taxon>Saponaria</taxon>
    </lineage>
</organism>
<evidence type="ECO:0000313" key="5">
    <source>
        <dbReference type="Proteomes" id="UP001443914"/>
    </source>
</evidence>
<dbReference type="EMBL" id="JBDFQZ010000010">
    <property type="protein sequence ID" value="KAK9683761.1"/>
    <property type="molecule type" value="Genomic_DNA"/>
</dbReference>